<evidence type="ECO:0000313" key="3">
    <source>
        <dbReference type="Proteomes" id="UP000002384"/>
    </source>
</evidence>
<evidence type="ECO:0008006" key="4">
    <source>
        <dbReference type="Google" id="ProtNLM"/>
    </source>
</evidence>
<sequence length="395" mass="45789">MSATQQQTSLHSLLSQLNLIQLDKASRKELWKYYQSHHQKRKKRKLIPNLERDLKPGWLLPYLGQIDSLLWGRWNYWAKCQLMPSAAYEGLKWEKAISIVEEREPTVPDFVIEQTLPDEPIPQIDFQYSPAAEQMLHESLNAIPTHGSWQGWGAWTYIEYFLDWLLYGFGHPNYQQLPSERQGCEGASMRLYQLVDLSLLLFYPEDYFGKILPDICSKKAQRNQGFYPTPLVVSRMMSEMTFFDADSKKERIKICYEPCVGTGAMLLPASNKTLCAIGQDIDLTLLKCALVQFYLYSPWFAFPIWWLVNRTDLILGNSLTRENPRSINSFYWKELWTNEQKNDTEKATSTPEQVARQPISQEATKNSSPFNSTPQETASNPNPVQTTLFDLNNFV</sequence>
<dbReference type="RefSeq" id="WP_012599784.1">
    <property type="nucleotide sequence ID" value="NC_011738.1"/>
</dbReference>
<keyword evidence="2" id="KW-0614">Plasmid</keyword>
<dbReference type="Gene3D" id="3.40.50.150">
    <property type="entry name" value="Vaccinia Virus protein VP39"/>
    <property type="match status" value="1"/>
</dbReference>
<organism evidence="2 3">
    <name type="scientific">Gloeothece citriformis (strain PCC 7424)</name>
    <name type="common">Cyanothece sp. (strain PCC 7424)</name>
    <dbReference type="NCBI Taxonomy" id="65393"/>
    <lineage>
        <taxon>Bacteria</taxon>
        <taxon>Bacillati</taxon>
        <taxon>Cyanobacteriota</taxon>
        <taxon>Cyanophyceae</taxon>
        <taxon>Oscillatoriophycideae</taxon>
        <taxon>Chroococcales</taxon>
        <taxon>Aphanothecaceae</taxon>
        <taxon>Gloeothece</taxon>
        <taxon>Gloeothece citriformis</taxon>
    </lineage>
</organism>
<dbReference type="InterPro" id="IPR029063">
    <property type="entry name" value="SAM-dependent_MTases_sf"/>
</dbReference>
<feature type="region of interest" description="Disordered" evidence="1">
    <location>
        <begin position="342"/>
        <end position="385"/>
    </location>
</feature>
<name>B7KM63_GLOC7</name>
<dbReference type="Proteomes" id="UP000002384">
    <property type="component" value="Plasmid pP742401"/>
</dbReference>
<dbReference type="EMBL" id="CP001292">
    <property type="protein sequence ID" value="ACK73885.1"/>
    <property type="molecule type" value="Genomic_DNA"/>
</dbReference>
<dbReference type="AlphaFoldDB" id="B7KM63"/>
<protein>
    <recommendedName>
        <fullName evidence="4">DNA methylase adenine-specific domain-containing protein</fullName>
    </recommendedName>
</protein>
<dbReference type="SUPFAM" id="SSF53335">
    <property type="entry name" value="S-adenosyl-L-methionine-dependent methyltransferases"/>
    <property type="match status" value="1"/>
</dbReference>
<proteinExistence type="predicted"/>
<gene>
    <name evidence="2" type="ordered locus">PCC7424_5827</name>
</gene>
<dbReference type="eggNOG" id="COG0286">
    <property type="taxonomic scope" value="Bacteria"/>
</dbReference>
<evidence type="ECO:0000313" key="2">
    <source>
        <dbReference type="EMBL" id="ACK73885.1"/>
    </source>
</evidence>
<feature type="compositionally biased region" description="Polar residues" evidence="1">
    <location>
        <begin position="347"/>
        <end position="385"/>
    </location>
</feature>
<dbReference type="HOGENOM" id="CLU_058594_0_0_3"/>
<accession>B7KM63</accession>
<geneLocation type="plasmid" evidence="2 3">
    <name>pP742401</name>
</geneLocation>
<keyword evidence="3" id="KW-1185">Reference proteome</keyword>
<reference evidence="3" key="1">
    <citation type="journal article" date="2011" name="MBio">
        <title>Novel metabolic attributes of the genus Cyanothece, comprising a group of unicellular nitrogen-fixing Cyanobacteria.</title>
        <authorList>
            <person name="Bandyopadhyay A."/>
            <person name="Elvitigala T."/>
            <person name="Welsh E."/>
            <person name="Stockel J."/>
            <person name="Liberton M."/>
            <person name="Min H."/>
            <person name="Sherman L.A."/>
            <person name="Pakrasi H.B."/>
        </authorList>
    </citation>
    <scope>NUCLEOTIDE SEQUENCE [LARGE SCALE GENOMIC DNA]</scope>
    <source>
        <strain evidence="3">PCC 7424</strain>
        <plasmid evidence="3">pP742401</plasmid>
    </source>
</reference>
<dbReference type="KEGG" id="cyc:PCC7424_5827"/>
<evidence type="ECO:0000256" key="1">
    <source>
        <dbReference type="SAM" id="MobiDB-lite"/>
    </source>
</evidence>